<sequence length="473" mass="50957">MKTIALLLSSLLLSVSAFAAEKQPNIVFFLIDDLGYADCGFNGGKEIQTPNIDKLAAGGTVLESLYVQPVCSPTRAALMTGRYATHTGVYTIVRPHATWGLPLTERTLANALHDAGYATSIIGKWHLGEFEPAYLPTSRGFDHHYGHYFGMLDYFTHMRGPDLDWYRDGQQIKEEGYTTHLLAREACRTIAEKDKAKPLFLYVPFNGVHGPLEVPEEYLKPYGALTGGRQKLAGMLAAVDEAIGQIVAALEKSGERENTLIIFSTDNGGPPPGSNGPLRAFKGSIYEGGVRGCAFANWPGHIPAGKRIKEPMHTVDWYPTLVKLAGGSLEQKTPLDGKDVWPMLTQGAPSPHDAILCVQSPTVAALRMGDWKLVVNGSDADSEEAPAEGAKAKGKGKKGKGGAKKTANTADTFALYNLANDIGEKNNLAAQEPERLATMRAKLAESLKDAVTPGQVGHEAAAMFDQTKKKKAP</sequence>
<evidence type="ECO:0000256" key="6">
    <source>
        <dbReference type="SAM" id="MobiDB-lite"/>
    </source>
</evidence>
<dbReference type="EMBL" id="JBHSMQ010000013">
    <property type="protein sequence ID" value="MFC5457767.1"/>
    <property type="molecule type" value="Genomic_DNA"/>
</dbReference>
<proteinExistence type="inferred from homology"/>
<dbReference type="InterPro" id="IPR000917">
    <property type="entry name" value="Sulfatase_N"/>
</dbReference>
<dbReference type="InterPro" id="IPR017850">
    <property type="entry name" value="Alkaline_phosphatase_core_sf"/>
</dbReference>
<evidence type="ECO:0000256" key="1">
    <source>
        <dbReference type="ARBA" id="ARBA00008779"/>
    </source>
</evidence>
<keyword evidence="10" id="KW-1185">Reference proteome</keyword>
<gene>
    <name evidence="9" type="ORF">ACFQDI_23060</name>
</gene>
<dbReference type="PROSITE" id="PS00523">
    <property type="entry name" value="SULFATASE_1"/>
    <property type="match status" value="1"/>
</dbReference>
<keyword evidence="5" id="KW-0325">Glycoprotein</keyword>
<dbReference type="Proteomes" id="UP001596052">
    <property type="component" value="Unassembled WGS sequence"/>
</dbReference>
<reference evidence="10" key="1">
    <citation type="journal article" date="2019" name="Int. J. Syst. Evol. Microbiol.">
        <title>The Global Catalogue of Microorganisms (GCM) 10K type strain sequencing project: providing services to taxonomists for standard genome sequencing and annotation.</title>
        <authorList>
            <consortium name="The Broad Institute Genomics Platform"/>
            <consortium name="The Broad Institute Genome Sequencing Center for Infectious Disease"/>
            <person name="Wu L."/>
            <person name="Ma J."/>
        </authorList>
    </citation>
    <scope>NUCLEOTIDE SEQUENCE [LARGE SCALE GENOMIC DNA]</scope>
    <source>
        <strain evidence="10">CGMCC 4.1469</strain>
    </source>
</reference>
<evidence type="ECO:0000313" key="10">
    <source>
        <dbReference type="Proteomes" id="UP001596052"/>
    </source>
</evidence>
<evidence type="ECO:0000259" key="8">
    <source>
        <dbReference type="Pfam" id="PF00884"/>
    </source>
</evidence>
<feature type="region of interest" description="Disordered" evidence="6">
    <location>
        <begin position="379"/>
        <end position="405"/>
    </location>
</feature>
<feature type="domain" description="Sulfatase N-terminal" evidence="8">
    <location>
        <begin position="24"/>
        <end position="326"/>
    </location>
</feature>
<evidence type="ECO:0000256" key="4">
    <source>
        <dbReference type="ARBA" id="ARBA00022837"/>
    </source>
</evidence>
<dbReference type="Gene3D" id="3.40.720.10">
    <property type="entry name" value="Alkaline Phosphatase, subunit A"/>
    <property type="match status" value="1"/>
</dbReference>
<dbReference type="RefSeq" id="WP_377171434.1">
    <property type="nucleotide sequence ID" value="NZ_JBHSMQ010000013.1"/>
</dbReference>
<organism evidence="9 10">
    <name type="scientific">Prosthecobacter fluviatilis</name>
    <dbReference type="NCBI Taxonomy" id="445931"/>
    <lineage>
        <taxon>Bacteria</taxon>
        <taxon>Pseudomonadati</taxon>
        <taxon>Verrucomicrobiota</taxon>
        <taxon>Verrucomicrobiia</taxon>
        <taxon>Verrucomicrobiales</taxon>
        <taxon>Verrucomicrobiaceae</taxon>
        <taxon>Prosthecobacter</taxon>
    </lineage>
</organism>
<dbReference type="CDD" id="cd16029">
    <property type="entry name" value="4-S"/>
    <property type="match status" value="1"/>
</dbReference>
<dbReference type="PROSITE" id="PS00149">
    <property type="entry name" value="SULFATASE_2"/>
    <property type="match status" value="1"/>
</dbReference>
<evidence type="ECO:0000256" key="7">
    <source>
        <dbReference type="SAM" id="SignalP"/>
    </source>
</evidence>
<dbReference type="InterPro" id="IPR047115">
    <property type="entry name" value="ARSB"/>
</dbReference>
<evidence type="ECO:0000256" key="3">
    <source>
        <dbReference type="ARBA" id="ARBA00022801"/>
    </source>
</evidence>
<dbReference type="PANTHER" id="PTHR10342">
    <property type="entry name" value="ARYLSULFATASE"/>
    <property type="match status" value="1"/>
</dbReference>
<dbReference type="PANTHER" id="PTHR10342:SF274">
    <property type="entry name" value="ARYLSULFATASE B"/>
    <property type="match status" value="1"/>
</dbReference>
<comment type="similarity">
    <text evidence="1">Belongs to the sulfatase family.</text>
</comment>
<name>A0ABW0KY01_9BACT</name>
<keyword evidence="2" id="KW-0479">Metal-binding</keyword>
<evidence type="ECO:0000256" key="2">
    <source>
        <dbReference type="ARBA" id="ARBA00022723"/>
    </source>
</evidence>
<evidence type="ECO:0000256" key="5">
    <source>
        <dbReference type="ARBA" id="ARBA00023180"/>
    </source>
</evidence>
<feature type="chain" id="PRO_5045298915" evidence="7">
    <location>
        <begin position="20"/>
        <end position="473"/>
    </location>
</feature>
<accession>A0ABW0KY01</accession>
<dbReference type="Pfam" id="PF00884">
    <property type="entry name" value="Sulfatase"/>
    <property type="match status" value="1"/>
</dbReference>
<keyword evidence="3" id="KW-0378">Hydrolase</keyword>
<feature type="compositionally biased region" description="Basic residues" evidence="6">
    <location>
        <begin position="392"/>
        <end position="403"/>
    </location>
</feature>
<feature type="region of interest" description="Disordered" evidence="6">
    <location>
        <begin position="454"/>
        <end position="473"/>
    </location>
</feature>
<dbReference type="SUPFAM" id="SSF53649">
    <property type="entry name" value="Alkaline phosphatase-like"/>
    <property type="match status" value="1"/>
</dbReference>
<evidence type="ECO:0000313" key="9">
    <source>
        <dbReference type="EMBL" id="MFC5457767.1"/>
    </source>
</evidence>
<feature type="signal peptide" evidence="7">
    <location>
        <begin position="1"/>
        <end position="19"/>
    </location>
</feature>
<keyword evidence="4" id="KW-0106">Calcium</keyword>
<comment type="caution">
    <text evidence="9">The sequence shown here is derived from an EMBL/GenBank/DDBJ whole genome shotgun (WGS) entry which is preliminary data.</text>
</comment>
<keyword evidence="7" id="KW-0732">Signal</keyword>
<dbReference type="InterPro" id="IPR024607">
    <property type="entry name" value="Sulfatase_CS"/>
</dbReference>
<dbReference type="Gene3D" id="3.30.1120.10">
    <property type="match status" value="1"/>
</dbReference>
<protein>
    <submittedName>
        <fullName evidence="9">Arylsulfatase</fullName>
    </submittedName>
</protein>